<accession>A0ACD3BBL2</accession>
<name>A0ACD3BBL2_9AGAR</name>
<dbReference type="EMBL" id="ML208263">
    <property type="protein sequence ID" value="TFK75438.1"/>
    <property type="molecule type" value="Genomic_DNA"/>
</dbReference>
<proteinExistence type="predicted"/>
<gene>
    <name evidence="1" type="ORF">BDN72DRAFT_868115</name>
</gene>
<dbReference type="Proteomes" id="UP000308600">
    <property type="component" value="Unassembled WGS sequence"/>
</dbReference>
<reference evidence="1 2" key="1">
    <citation type="journal article" date="2019" name="Nat. Ecol. Evol.">
        <title>Megaphylogeny resolves global patterns of mushroom evolution.</title>
        <authorList>
            <person name="Varga T."/>
            <person name="Krizsan K."/>
            <person name="Foldi C."/>
            <person name="Dima B."/>
            <person name="Sanchez-Garcia M."/>
            <person name="Sanchez-Ramirez S."/>
            <person name="Szollosi G.J."/>
            <person name="Szarkandi J.G."/>
            <person name="Papp V."/>
            <person name="Albert L."/>
            <person name="Andreopoulos W."/>
            <person name="Angelini C."/>
            <person name="Antonin V."/>
            <person name="Barry K.W."/>
            <person name="Bougher N.L."/>
            <person name="Buchanan P."/>
            <person name="Buyck B."/>
            <person name="Bense V."/>
            <person name="Catcheside P."/>
            <person name="Chovatia M."/>
            <person name="Cooper J."/>
            <person name="Damon W."/>
            <person name="Desjardin D."/>
            <person name="Finy P."/>
            <person name="Geml J."/>
            <person name="Haridas S."/>
            <person name="Hughes K."/>
            <person name="Justo A."/>
            <person name="Karasinski D."/>
            <person name="Kautmanova I."/>
            <person name="Kiss B."/>
            <person name="Kocsube S."/>
            <person name="Kotiranta H."/>
            <person name="LaButti K.M."/>
            <person name="Lechner B.E."/>
            <person name="Liimatainen K."/>
            <person name="Lipzen A."/>
            <person name="Lukacs Z."/>
            <person name="Mihaltcheva S."/>
            <person name="Morgado L.N."/>
            <person name="Niskanen T."/>
            <person name="Noordeloos M.E."/>
            <person name="Ohm R.A."/>
            <person name="Ortiz-Santana B."/>
            <person name="Ovrebo C."/>
            <person name="Racz N."/>
            <person name="Riley R."/>
            <person name="Savchenko A."/>
            <person name="Shiryaev A."/>
            <person name="Soop K."/>
            <person name="Spirin V."/>
            <person name="Szebenyi C."/>
            <person name="Tomsovsky M."/>
            <person name="Tulloss R.E."/>
            <person name="Uehling J."/>
            <person name="Grigoriev I.V."/>
            <person name="Vagvolgyi C."/>
            <person name="Papp T."/>
            <person name="Martin F.M."/>
            <person name="Miettinen O."/>
            <person name="Hibbett D.S."/>
            <person name="Nagy L.G."/>
        </authorList>
    </citation>
    <scope>NUCLEOTIDE SEQUENCE [LARGE SCALE GENOMIC DNA]</scope>
    <source>
        <strain evidence="1 2">NL-1719</strain>
    </source>
</reference>
<organism evidence="1 2">
    <name type="scientific">Pluteus cervinus</name>
    <dbReference type="NCBI Taxonomy" id="181527"/>
    <lineage>
        <taxon>Eukaryota</taxon>
        <taxon>Fungi</taxon>
        <taxon>Dikarya</taxon>
        <taxon>Basidiomycota</taxon>
        <taxon>Agaricomycotina</taxon>
        <taxon>Agaricomycetes</taxon>
        <taxon>Agaricomycetidae</taxon>
        <taxon>Agaricales</taxon>
        <taxon>Pluteineae</taxon>
        <taxon>Pluteaceae</taxon>
        <taxon>Pluteus</taxon>
    </lineage>
</organism>
<sequence>MTTLRSFQNEIQDIQNREVAKQRQHPAPAPKEKQAVEELAVPAAGTLTTNGEVIEDIEQIITTSILEGNHDTARNHLAALLTRHGEHILRLGQRPTQANIFGGELSENADAWTGTPRTIEEIDILTKGLQDNAKEIGGKATILFQTSDNHPRISILLRLPPPNVSSTPEVRCAVVGNVDSGKSTTLGVLTRGALDDGRGRARVTLFRHKHEVETGRTSSVGMEILGFDTSGAPILPDIPKDADPEVIRREKLGWEEISVQAAKIVSFIDLAGHEKYLKTTLYGMTSGAPSCVILTVGANAGLIGMSKEHLAIALALSVPVVVIITKIDMTPANKLQQTIEQVVKILKSPGCRKTPVFVKSLEMAVEIATVFGVEKLCPIFQISNVSGTGLNFVRTFLNLLPSSDGDAEKFPANQPFEYSVTEIWSVPYVGTVVNGIINSGNVKTGDTVLVGPDANGAFQTTIVRSMQRKRADVATAEAGQCVSLALKRIRRSAVRKGMVLVHKTETPPKAVSRFEGQVLILYHNTTLQQNYQAMLHCGAIRQTVRIVGMDHPLGILRTGDRATVQFEFISQPEFIKVGMKLLFREGKTKGLGVITRLL</sequence>
<evidence type="ECO:0000313" key="1">
    <source>
        <dbReference type="EMBL" id="TFK75438.1"/>
    </source>
</evidence>
<protein>
    <submittedName>
        <fullName evidence="1">GTP-binding protein 1</fullName>
    </submittedName>
</protein>
<keyword evidence="2" id="KW-1185">Reference proteome</keyword>
<evidence type="ECO:0000313" key="2">
    <source>
        <dbReference type="Proteomes" id="UP000308600"/>
    </source>
</evidence>